<reference evidence="2" key="1">
    <citation type="journal article" name="BMC Genomics">
        <title>Long-read sequencing and de novo genome assembly of marine medaka (Oryzias melastigma).</title>
        <authorList>
            <person name="Liang P."/>
            <person name="Saqib H.S.A."/>
            <person name="Ni X."/>
            <person name="Shen Y."/>
        </authorList>
    </citation>
    <scope>NUCLEOTIDE SEQUENCE</scope>
    <source>
        <strain evidence="2">Bigg-433</strain>
    </source>
</reference>
<feature type="region of interest" description="Disordered" evidence="1">
    <location>
        <begin position="80"/>
        <end position="114"/>
    </location>
</feature>
<comment type="caution">
    <text evidence="2">The sequence shown here is derived from an EMBL/GenBank/DDBJ whole genome shotgun (WGS) entry which is preliminary data.</text>
</comment>
<gene>
    <name evidence="2" type="ORF">FQA47_008268</name>
</gene>
<dbReference type="AlphaFoldDB" id="A0A834CET2"/>
<feature type="compositionally biased region" description="Pro residues" evidence="1">
    <location>
        <begin position="102"/>
        <end position="112"/>
    </location>
</feature>
<dbReference type="Proteomes" id="UP000646548">
    <property type="component" value="Unassembled WGS sequence"/>
</dbReference>
<evidence type="ECO:0000256" key="1">
    <source>
        <dbReference type="SAM" id="MobiDB-lite"/>
    </source>
</evidence>
<evidence type="ECO:0000313" key="3">
    <source>
        <dbReference type="Proteomes" id="UP000646548"/>
    </source>
</evidence>
<organism evidence="2 3">
    <name type="scientific">Oryzias melastigma</name>
    <name type="common">Marine medaka</name>
    <dbReference type="NCBI Taxonomy" id="30732"/>
    <lineage>
        <taxon>Eukaryota</taxon>
        <taxon>Metazoa</taxon>
        <taxon>Chordata</taxon>
        <taxon>Craniata</taxon>
        <taxon>Vertebrata</taxon>
        <taxon>Euteleostomi</taxon>
        <taxon>Actinopterygii</taxon>
        <taxon>Neopterygii</taxon>
        <taxon>Teleostei</taxon>
        <taxon>Neoteleostei</taxon>
        <taxon>Acanthomorphata</taxon>
        <taxon>Ovalentaria</taxon>
        <taxon>Atherinomorphae</taxon>
        <taxon>Beloniformes</taxon>
        <taxon>Adrianichthyidae</taxon>
        <taxon>Oryziinae</taxon>
        <taxon>Oryzias</taxon>
    </lineage>
</organism>
<proteinExistence type="predicted"/>
<accession>A0A834CET2</accession>
<name>A0A834CET2_ORYME</name>
<evidence type="ECO:0000313" key="2">
    <source>
        <dbReference type="EMBL" id="KAF6725445.1"/>
    </source>
</evidence>
<dbReference type="EMBL" id="WKFB01000360">
    <property type="protein sequence ID" value="KAF6725445.1"/>
    <property type="molecule type" value="Genomic_DNA"/>
</dbReference>
<protein>
    <submittedName>
        <fullName evidence="2">Uncharacterized protein</fullName>
    </submittedName>
</protein>
<sequence length="129" mass="14474">MNIFMFCSDRLRSFIHSSPLLNQLNSCFMAVDINNITKNSAKVIPRFCPFYFIIFLPPTVPAQPTLPSYGAPWVWPPASHPNPRSKEMGPVARRNSLKPCNPRHPPPPPPPFSGYLLFNRAEAAVKANT</sequence>